<dbReference type="EMBL" id="LNXT01000019">
    <property type="protein sequence ID" value="KTC71734.1"/>
    <property type="molecule type" value="Genomic_DNA"/>
</dbReference>
<dbReference type="Gene3D" id="3.90.550.10">
    <property type="entry name" value="Spore Coat Polysaccharide Biosynthesis Protein SpsA, Chain A"/>
    <property type="match status" value="1"/>
</dbReference>
<reference evidence="6 8" key="1">
    <citation type="submission" date="2015-11" db="EMBL/GenBank/DDBJ databases">
        <title>Genomic analysis of 38 Legionella species identifies large and diverse effector repertoires.</title>
        <authorList>
            <person name="Burstein D."/>
            <person name="Amaro F."/>
            <person name="Zusman T."/>
            <person name="Lifshitz Z."/>
            <person name="Cohen O."/>
            <person name="Gilbert J.A."/>
            <person name="Pupko T."/>
            <person name="Shuman H.A."/>
            <person name="Segal G."/>
        </authorList>
    </citation>
    <scope>NUCLEOTIDE SEQUENCE [LARGE SCALE GENOMIC DNA]</scope>
    <source>
        <strain evidence="6 8">CDC#1407-AL-14</strain>
    </source>
</reference>
<dbReference type="UniPathway" id="UPA00358">
    <property type="reaction ID" value="UER00476"/>
</dbReference>
<comment type="function">
    <text evidence="5">Activates KDO (a required 8-carbon sugar) for incorporation into bacterial lipopolysaccharide in Gram-negative bacteria.</text>
</comment>
<dbReference type="STRING" id="28083.Lbir_1589"/>
<evidence type="ECO:0000256" key="2">
    <source>
        <dbReference type="ARBA" id="ARBA00022679"/>
    </source>
</evidence>
<name>A0A378IB81_9GAMM</name>
<comment type="pathway">
    <text evidence="5">Nucleotide-sugar biosynthesis; CMP-3-deoxy-D-manno-octulosonate biosynthesis; CMP-3-deoxy-D-manno-octulosonate from 3-deoxy-D-manno-octulosonate and CTP: step 1/1.</text>
</comment>
<dbReference type="AlphaFoldDB" id="A0A378IB81"/>
<dbReference type="InterPro" id="IPR003329">
    <property type="entry name" value="Cytidylyl_trans"/>
</dbReference>
<proteinExistence type="inferred from homology"/>
<evidence type="ECO:0000256" key="1">
    <source>
        <dbReference type="ARBA" id="ARBA00004370"/>
    </source>
</evidence>
<comment type="subcellular location">
    <subcellularLocation>
        <location evidence="5">Cytoplasm</location>
    </subcellularLocation>
    <subcellularLocation>
        <location evidence="1">Membrane</location>
    </subcellularLocation>
</comment>
<keyword evidence="3 5" id="KW-0548">Nucleotidyltransferase</keyword>
<comment type="similarity">
    <text evidence="5">Belongs to the KdsB family.</text>
</comment>
<evidence type="ECO:0000256" key="3">
    <source>
        <dbReference type="ARBA" id="ARBA00022695"/>
    </source>
</evidence>
<keyword evidence="2 5" id="KW-0808">Transferase</keyword>
<dbReference type="GO" id="GO:0009103">
    <property type="term" value="P:lipopolysaccharide biosynthetic process"/>
    <property type="evidence" value="ECO:0007669"/>
    <property type="project" value="UniProtKB-UniRule"/>
</dbReference>
<keyword evidence="8" id="KW-1185">Reference proteome</keyword>
<dbReference type="InterPro" id="IPR004528">
    <property type="entry name" value="KdsB"/>
</dbReference>
<evidence type="ECO:0000313" key="7">
    <source>
        <dbReference type="EMBL" id="STX32429.1"/>
    </source>
</evidence>
<dbReference type="EC" id="2.7.7.38" evidence="5"/>
<dbReference type="Pfam" id="PF02348">
    <property type="entry name" value="CTP_transf_3"/>
    <property type="match status" value="1"/>
</dbReference>
<evidence type="ECO:0000313" key="6">
    <source>
        <dbReference type="EMBL" id="KTC71734.1"/>
    </source>
</evidence>
<dbReference type="GO" id="GO:0033468">
    <property type="term" value="P:CMP-keto-3-deoxy-D-manno-octulosonic acid biosynthetic process"/>
    <property type="evidence" value="ECO:0007669"/>
    <property type="project" value="UniProtKB-UniRule"/>
</dbReference>
<organism evidence="7 9">
    <name type="scientific">Legionella birminghamensis</name>
    <dbReference type="NCBI Taxonomy" id="28083"/>
    <lineage>
        <taxon>Bacteria</taxon>
        <taxon>Pseudomonadati</taxon>
        <taxon>Pseudomonadota</taxon>
        <taxon>Gammaproteobacteria</taxon>
        <taxon>Legionellales</taxon>
        <taxon>Legionellaceae</taxon>
        <taxon>Legionella</taxon>
    </lineage>
</organism>
<dbReference type="GO" id="GO:0016020">
    <property type="term" value="C:membrane"/>
    <property type="evidence" value="ECO:0007669"/>
    <property type="project" value="UniProtKB-SubCell"/>
</dbReference>
<dbReference type="InterPro" id="IPR029044">
    <property type="entry name" value="Nucleotide-diphossugar_trans"/>
</dbReference>
<dbReference type="CDD" id="cd02517">
    <property type="entry name" value="CMP-KDO-Synthetase"/>
    <property type="match status" value="1"/>
</dbReference>
<dbReference type="PANTHER" id="PTHR42866">
    <property type="entry name" value="3-DEOXY-MANNO-OCTULOSONATE CYTIDYLYLTRANSFERASE"/>
    <property type="match status" value="1"/>
</dbReference>
<evidence type="ECO:0000313" key="8">
    <source>
        <dbReference type="Proteomes" id="UP000054735"/>
    </source>
</evidence>
<evidence type="ECO:0000256" key="4">
    <source>
        <dbReference type="ARBA" id="ARBA00022985"/>
    </source>
</evidence>
<dbReference type="Proteomes" id="UP000054735">
    <property type="component" value="Unassembled WGS sequence"/>
</dbReference>
<dbReference type="PANTHER" id="PTHR42866:SF2">
    <property type="entry name" value="3-DEOXY-MANNO-OCTULOSONATE CYTIDYLYLTRANSFERASE, MITOCHONDRIAL"/>
    <property type="match status" value="1"/>
</dbReference>
<dbReference type="HAMAP" id="MF_00057">
    <property type="entry name" value="KdsB"/>
    <property type="match status" value="1"/>
</dbReference>
<dbReference type="Proteomes" id="UP000255066">
    <property type="component" value="Unassembled WGS sequence"/>
</dbReference>
<dbReference type="EMBL" id="UGNW01000001">
    <property type="protein sequence ID" value="STX32429.1"/>
    <property type="molecule type" value="Genomic_DNA"/>
</dbReference>
<protein>
    <recommendedName>
        <fullName evidence="5">3-deoxy-manno-octulosonate cytidylyltransferase</fullName>
        <ecNumber evidence="5">2.7.7.38</ecNumber>
    </recommendedName>
    <alternativeName>
        <fullName evidence="5">CMP-2-keto-3-deoxyoctulosonic acid synthase</fullName>
        <shortName evidence="5">CKS</shortName>
        <shortName evidence="5">CMP-KDO synthase</shortName>
    </alternativeName>
</protein>
<dbReference type="NCBIfam" id="TIGR00466">
    <property type="entry name" value="kdsB"/>
    <property type="match status" value="1"/>
</dbReference>
<keyword evidence="4 5" id="KW-0448">Lipopolysaccharide biosynthesis</keyword>
<dbReference type="NCBIfam" id="NF003952">
    <property type="entry name" value="PRK05450.1-5"/>
    <property type="match status" value="1"/>
</dbReference>
<dbReference type="RefSeq" id="WP_058523644.1">
    <property type="nucleotide sequence ID" value="NZ_CAAAHV010000008.1"/>
</dbReference>
<dbReference type="FunFam" id="3.90.550.10:FF:000011">
    <property type="entry name" value="3-deoxy-manno-octulosonate cytidylyltransferase"/>
    <property type="match status" value="1"/>
</dbReference>
<dbReference type="OrthoDB" id="9815559at2"/>
<accession>A0A378IB81</accession>
<comment type="catalytic activity">
    <reaction evidence="5">
        <text>3-deoxy-alpha-D-manno-oct-2-ulosonate + CTP = CMP-3-deoxy-beta-D-manno-octulosonate + diphosphate</text>
        <dbReference type="Rhea" id="RHEA:23448"/>
        <dbReference type="ChEBI" id="CHEBI:33019"/>
        <dbReference type="ChEBI" id="CHEBI:37563"/>
        <dbReference type="ChEBI" id="CHEBI:85986"/>
        <dbReference type="ChEBI" id="CHEBI:85987"/>
        <dbReference type="EC" id="2.7.7.38"/>
    </reaction>
</comment>
<dbReference type="GO" id="GO:0008690">
    <property type="term" value="F:3-deoxy-manno-octulosonate cytidylyltransferase activity"/>
    <property type="evidence" value="ECO:0007669"/>
    <property type="project" value="UniProtKB-UniRule"/>
</dbReference>
<keyword evidence="5" id="KW-0963">Cytoplasm</keyword>
<gene>
    <name evidence="5 7" type="primary">kdsB</name>
    <name evidence="6" type="ORF">Lbir_1589</name>
    <name evidence="7" type="ORF">NCTC12437_02214</name>
</gene>
<evidence type="ECO:0000313" key="9">
    <source>
        <dbReference type="Proteomes" id="UP000255066"/>
    </source>
</evidence>
<evidence type="ECO:0000256" key="5">
    <source>
        <dbReference type="HAMAP-Rule" id="MF_00057"/>
    </source>
</evidence>
<dbReference type="GO" id="GO:0005829">
    <property type="term" value="C:cytosol"/>
    <property type="evidence" value="ECO:0007669"/>
    <property type="project" value="TreeGrafter"/>
</dbReference>
<dbReference type="SUPFAM" id="SSF53448">
    <property type="entry name" value="Nucleotide-diphospho-sugar transferases"/>
    <property type="match status" value="1"/>
</dbReference>
<sequence length="246" mass="27907">MSVDYHVIIPARYQSSRLANKLMLELAGKTIIQRVYEQVVAAKPSSVLIATDSEIIANHAENFRAPVIMTDSRHPTGTDRLAEVIRKGSYRPEDIIVNVQGDEPFIEPSLIQQVAATLQNAEVPMASLCWPVETKEQLHNPNVVKVVRDQFNNALYFSRSAIPFNRDNPESMEHIFRHIGLYAYRAAFILDYVSFTPAPLETCESLEQLRVLWAGYKIRIEEACVRPRQDINTQADFDAACMMVQD</sequence>
<reference evidence="7 9" key="2">
    <citation type="submission" date="2018-06" db="EMBL/GenBank/DDBJ databases">
        <authorList>
            <consortium name="Pathogen Informatics"/>
            <person name="Doyle S."/>
        </authorList>
    </citation>
    <scope>NUCLEOTIDE SEQUENCE [LARGE SCALE GENOMIC DNA]</scope>
    <source>
        <strain evidence="7 9">NCTC12437</strain>
    </source>
</reference>